<dbReference type="PRINTS" id="PR00662">
    <property type="entry name" value="G6PISOMERASE"/>
</dbReference>
<dbReference type="GO" id="GO:0051156">
    <property type="term" value="P:glucose 6-phosphate metabolic process"/>
    <property type="evidence" value="ECO:0007669"/>
    <property type="project" value="TreeGrafter"/>
</dbReference>
<dbReference type="EC" id="5.3.1.9" evidence="7"/>
<dbReference type="GO" id="GO:0097367">
    <property type="term" value="F:carbohydrate derivative binding"/>
    <property type="evidence" value="ECO:0007669"/>
    <property type="project" value="InterPro"/>
</dbReference>
<keyword evidence="4 7" id="KW-0324">Glycolysis</keyword>
<dbReference type="EMBL" id="BSOT01000005">
    <property type="protein sequence ID" value="GLR71117.1"/>
    <property type="molecule type" value="Genomic_DNA"/>
</dbReference>
<dbReference type="GO" id="GO:0006096">
    <property type="term" value="P:glycolytic process"/>
    <property type="evidence" value="ECO:0007669"/>
    <property type="project" value="UniProtKB-UniRule"/>
</dbReference>
<gene>
    <name evidence="7 9" type="primary">pgi</name>
    <name evidence="9" type="ORF">GCM10007852_20250</name>
</gene>
<dbReference type="InterPro" id="IPR018189">
    <property type="entry name" value="Phosphoglucose_isomerase_CS"/>
</dbReference>
<organism evidence="9 10">
    <name type="scientific">Agaribacter marinus</name>
    <dbReference type="NCBI Taxonomy" id="1431249"/>
    <lineage>
        <taxon>Bacteria</taxon>
        <taxon>Pseudomonadati</taxon>
        <taxon>Pseudomonadota</taxon>
        <taxon>Gammaproteobacteria</taxon>
        <taxon>Alteromonadales</taxon>
        <taxon>Alteromonadaceae</taxon>
        <taxon>Agaribacter</taxon>
    </lineage>
</organism>
<dbReference type="HAMAP" id="MF_00473">
    <property type="entry name" value="G6P_isomerase"/>
    <property type="match status" value="1"/>
</dbReference>
<comment type="caution">
    <text evidence="9">The sequence shown here is derived from an EMBL/GenBank/DDBJ whole genome shotgun (WGS) entry which is preliminary data.</text>
</comment>
<evidence type="ECO:0000313" key="9">
    <source>
        <dbReference type="EMBL" id="GLR71117.1"/>
    </source>
</evidence>
<dbReference type="InterPro" id="IPR023096">
    <property type="entry name" value="G6P_Isomerase_C"/>
</dbReference>
<dbReference type="PROSITE" id="PS51463">
    <property type="entry name" value="P_GLUCOSE_ISOMERASE_3"/>
    <property type="match status" value="1"/>
</dbReference>
<dbReference type="PANTHER" id="PTHR11469">
    <property type="entry name" value="GLUCOSE-6-PHOSPHATE ISOMERASE"/>
    <property type="match status" value="1"/>
</dbReference>
<dbReference type="GO" id="GO:0048029">
    <property type="term" value="F:monosaccharide binding"/>
    <property type="evidence" value="ECO:0007669"/>
    <property type="project" value="TreeGrafter"/>
</dbReference>
<comment type="pathway">
    <text evidence="1 7 8">Carbohydrate degradation; glycolysis; D-glyceraldehyde 3-phosphate and glycerone phosphate from D-glucose: step 2/4.</text>
</comment>
<feature type="active site" evidence="7">
    <location>
        <position position="512"/>
    </location>
</feature>
<evidence type="ECO:0000256" key="7">
    <source>
        <dbReference type="HAMAP-Rule" id="MF_00473"/>
    </source>
</evidence>
<dbReference type="GO" id="GO:0005829">
    <property type="term" value="C:cytosol"/>
    <property type="evidence" value="ECO:0007669"/>
    <property type="project" value="TreeGrafter"/>
</dbReference>
<reference evidence="9" key="2">
    <citation type="submission" date="2023-01" db="EMBL/GenBank/DDBJ databases">
        <title>Draft genome sequence of Agaribacter marinus strain NBRC 110023.</title>
        <authorList>
            <person name="Sun Q."/>
            <person name="Mori K."/>
        </authorList>
    </citation>
    <scope>NUCLEOTIDE SEQUENCE</scope>
    <source>
        <strain evidence="9">NBRC 110023</strain>
    </source>
</reference>
<name>A0AA37WIL7_9ALTE</name>
<feature type="active site" description="Proton donor" evidence="7">
    <location>
        <position position="353"/>
    </location>
</feature>
<dbReference type="PROSITE" id="PS00174">
    <property type="entry name" value="P_GLUCOSE_ISOMERASE_2"/>
    <property type="match status" value="1"/>
</dbReference>
<dbReference type="InterPro" id="IPR035476">
    <property type="entry name" value="SIS_PGI_1"/>
</dbReference>
<dbReference type="NCBIfam" id="NF001211">
    <property type="entry name" value="PRK00179.1"/>
    <property type="match status" value="1"/>
</dbReference>
<dbReference type="Gene3D" id="1.10.1390.10">
    <property type="match status" value="1"/>
</dbReference>
<dbReference type="CDD" id="cd05016">
    <property type="entry name" value="SIS_PGI_2"/>
    <property type="match status" value="1"/>
</dbReference>
<evidence type="ECO:0000256" key="1">
    <source>
        <dbReference type="ARBA" id="ARBA00004926"/>
    </source>
</evidence>
<comment type="subcellular location">
    <subcellularLocation>
        <location evidence="7">Cytoplasm</location>
    </subcellularLocation>
</comment>
<comment type="pathway">
    <text evidence="7">Carbohydrate biosynthesis; gluconeogenesis.</text>
</comment>
<evidence type="ECO:0000256" key="5">
    <source>
        <dbReference type="ARBA" id="ARBA00023235"/>
    </source>
</evidence>
<evidence type="ECO:0000313" key="10">
    <source>
        <dbReference type="Proteomes" id="UP001156601"/>
    </source>
</evidence>
<dbReference type="GO" id="GO:0004347">
    <property type="term" value="F:glucose-6-phosphate isomerase activity"/>
    <property type="evidence" value="ECO:0007669"/>
    <property type="project" value="UniProtKB-UniRule"/>
</dbReference>
<dbReference type="InterPro" id="IPR046348">
    <property type="entry name" value="SIS_dom_sf"/>
</dbReference>
<dbReference type="PANTHER" id="PTHR11469:SF1">
    <property type="entry name" value="GLUCOSE-6-PHOSPHATE ISOMERASE"/>
    <property type="match status" value="1"/>
</dbReference>
<dbReference type="GO" id="GO:0006094">
    <property type="term" value="P:gluconeogenesis"/>
    <property type="evidence" value="ECO:0007669"/>
    <property type="project" value="UniProtKB-UniRule"/>
</dbReference>
<evidence type="ECO:0000256" key="2">
    <source>
        <dbReference type="ARBA" id="ARBA00006604"/>
    </source>
</evidence>
<comment type="catalytic activity">
    <reaction evidence="6 7 8">
        <text>alpha-D-glucose 6-phosphate = beta-D-fructose 6-phosphate</text>
        <dbReference type="Rhea" id="RHEA:11816"/>
        <dbReference type="ChEBI" id="CHEBI:57634"/>
        <dbReference type="ChEBI" id="CHEBI:58225"/>
        <dbReference type="EC" id="5.3.1.9"/>
    </reaction>
</comment>
<keyword evidence="7" id="KW-0963">Cytoplasm</keyword>
<dbReference type="InterPro" id="IPR035482">
    <property type="entry name" value="SIS_PGI_2"/>
</dbReference>
<dbReference type="Proteomes" id="UP001156601">
    <property type="component" value="Unassembled WGS sequence"/>
</dbReference>
<evidence type="ECO:0000256" key="6">
    <source>
        <dbReference type="ARBA" id="ARBA00029321"/>
    </source>
</evidence>
<comment type="function">
    <text evidence="7">Catalyzes the reversible isomerization of glucose-6-phosphate to fructose-6-phosphate.</text>
</comment>
<keyword evidence="10" id="KW-1185">Reference proteome</keyword>
<evidence type="ECO:0000256" key="8">
    <source>
        <dbReference type="RuleBase" id="RU000612"/>
    </source>
</evidence>
<dbReference type="Pfam" id="PF00342">
    <property type="entry name" value="PGI"/>
    <property type="match status" value="1"/>
</dbReference>
<dbReference type="Gene3D" id="3.40.50.10490">
    <property type="entry name" value="Glucose-6-phosphate isomerase like protein, domain 1"/>
    <property type="match status" value="2"/>
</dbReference>
<evidence type="ECO:0000256" key="4">
    <source>
        <dbReference type="ARBA" id="ARBA00023152"/>
    </source>
</evidence>
<feature type="active site" evidence="7">
    <location>
        <position position="384"/>
    </location>
</feature>
<dbReference type="CDD" id="cd05015">
    <property type="entry name" value="SIS_PGI_1"/>
    <property type="match status" value="1"/>
</dbReference>
<dbReference type="RefSeq" id="WP_284217418.1">
    <property type="nucleotide sequence ID" value="NZ_BSOT01000005.1"/>
</dbReference>
<comment type="similarity">
    <text evidence="2 7 8">Belongs to the GPI family.</text>
</comment>
<dbReference type="PROSITE" id="PS00765">
    <property type="entry name" value="P_GLUCOSE_ISOMERASE_1"/>
    <property type="match status" value="1"/>
</dbReference>
<reference evidence="9" key="1">
    <citation type="journal article" date="2014" name="Int. J. Syst. Evol. Microbiol.">
        <title>Complete genome sequence of Corynebacterium casei LMG S-19264T (=DSM 44701T), isolated from a smear-ripened cheese.</title>
        <authorList>
            <consortium name="US DOE Joint Genome Institute (JGI-PGF)"/>
            <person name="Walter F."/>
            <person name="Albersmeier A."/>
            <person name="Kalinowski J."/>
            <person name="Ruckert C."/>
        </authorList>
    </citation>
    <scope>NUCLEOTIDE SEQUENCE</scope>
    <source>
        <strain evidence="9">NBRC 110023</strain>
    </source>
</reference>
<dbReference type="InterPro" id="IPR001672">
    <property type="entry name" value="G6P_Isomerase"/>
</dbReference>
<sequence length="544" mass="60367">MEKLTNANAWAELEKLAPLIKRKHMRDMFEQDDTRAQRYSLEIGGIFLDYSKNRVTDEVLTQLFSLATQRGLKEKIAAMFSGDAINTTEDRAVLHTALRNFSKKSVYVGGHDVMPEVKTTLDKVEAFTTSVHSGAHKGYTGKSIDTIVSIGIGGSFLGPKIVTESLKPYQRDNIKVHFVANVDGCHIHDVLATVDVETTLFVMSSKSFSTQETLQNTLTAKDWFLSKNTSQADIAKHFVAVSSNVKAAVEFGMAKENVFPMADWVGGRYSLWSAIGLPISLALGFEHFKAILEGAFEMDEHFQSAPFEENMPVILAMLGVWYRNFMGAQSHALLPYYHYLRGFPAYVQQLDMESNGKSTTLNGLTVDYGTGPIIWGSEGTNGQHSFYQLIHQSNLPIPVDFLFPTTVPNQNTTHHNMLASNCFGQAQALMQGKTFEECLQDLQNSGLSQEEKQVLANHKTMPGNNPSNTLVFNQLDPKTLGALIALYEHKVLVQGCIWGLNSFDQWGVELGKVLGNQVLDMIEGNTELSSADSSTQQLIERFTN</sequence>
<dbReference type="SUPFAM" id="SSF53697">
    <property type="entry name" value="SIS domain"/>
    <property type="match status" value="1"/>
</dbReference>
<dbReference type="AlphaFoldDB" id="A0AA37WIL7"/>
<accession>A0AA37WIL7</accession>
<evidence type="ECO:0000256" key="3">
    <source>
        <dbReference type="ARBA" id="ARBA00022432"/>
    </source>
</evidence>
<proteinExistence type="inferred from homology"/>
<keyword evidence="5 7" id="KW-0413">Isomerase</keyword>
<keyword evidence="3 7" id="KW-0312">Gluconeogenesis</keyword>
<protein>
    <recommendedName>
        <fullName evidence="7">Glucose-6-phosphate isomerase</fullName>
        <shortName evidence="7">GPI</shortName>
        <ecNumber evidence="7">5.3.1.9</ecNumber>
    </recommendedName>
    <alternativeName>
        <fullName evidence="7">Phosphoglucose isomerase</fullName>
        <shortName evidence="7">PGI</shortName>
    </alternativeName>
    <alternativeName>
        <fullName evidence="7">Phosphohexose isomerase</fullName>
        <shortName evidence="7">PHI</shortName>
    </alternativeName>
</protein>